<feature type="domain" description="Nitric oxide synthase (NOS)" evidence="13">
    <location>
        <begin position="59"/>
        <end position="390"/>
    </location>
</feature>
<dbReference type="Proteomes" id="UP000002212">
    <property type="component" value="Chromosome"/>
</dbReference>
<reference evidence="14 15" key="1">
    <citation type="submission" date="2009-03" db="EMBL/GenBank/DDBJ databases">
        <title>Comparison of the complete genome sequences of Rhodococcus erythropolis PR4 and Rhodococcus opacus B4.</title>
        <authorList>
            <person name="Takarada H."/>
            <person name="Sekine M."/>
            <person name="Hosoyama A."/>
            <person name="Yamada R."/>
            <person name="Fujisawa T."/>
            <person name="Omata S."/>
            <person name="Shimizu A."/>
            <person name="Tsukatani N."/>
            <person name="Tanikawa S."/>
            <person name="Fujita N."/>
            <person name="Harayama S."/>
        </authorList>
    </citation>
    <scope>NUCLEOTIDE SEQUENCE [LARGE SCALE GENOMIC DNA]</scope>
    <source>
        <strain evidence="14 15">B4</strain>
    </source>
</reference>
<sequence length="406" mass="44556">MGECARVADILTAAGSTIAGRSMVSSTGTMSYSLDVTSRSAAQMRECAEFFSEPELAHLPTARLADALESLAETGSYEHTVEELEVGSQLAWRNHARCVGRKHWRTLKLIDARHVTTADGIAEACWEHLRVATNGGALRSVITIGPRPLADGREYKIVSPQLIRYAGYRNADGTVTGDPAQVGITEAVTKMGWRGAGTRFDVLPLLISTPDEPLRWFDVPPDLVLEVDIEHPDYTWFADLGLRWHAVPAVSNMSLSVGGLEYPLAPFSGWYVSTEVGARNLSDTDRYDMLPAIAEKLGLDTSSERTLWRDRALVELNRAVIHSYRQAGVHMVDHHTVAKQFISHVEREESLGRKCPTDWSWINPPMSAALTPTFHRLYDAPDTTIRPNFLPAPAAASGCPITGGNL</sequence>
<evidence type="ECO:0000313" key="14">
    <source>
        <dbReference type="EMBL" id="BAH50657.1"/>
    </source>
</evidence>
<dbReference type="GO" id="GO:0046872">
    <property type="term" value="F:metal ion binding"/>
    <property type="evidence" value="ECO:0007669"/>
    <property type="project" value="UniProtKB-KW"/>
</dbReference>
<keyword evidence="6 11" id="KW-0349">Heme</keyword>
<evidence type="ECO:0000256" key="1">
    <source>
        <dbReference type="ARBA" id="ARBA00001971"/>
    </source>
</evidence>
<proteinExistence type="inferred from homology"/>
<keyword evidence="9 11" id="KW-0408">Iron</keyword>
<dbReference type="Gene3D" id="3.90.340.10">
    <property type="entry name" value="Nitric Oxide Synthase, Chain A, domain 1"/>
    <property type="match status" value="1"/>
</dbReference>
<dbReference type="Pfam" id="PF02898">
    <property type="entry name" value="NO_synthase"/>
    <property type="match status" value="1"/>
</dbReference>
<evidence type="ECO:0000256" key="2">
    <source>
        <dbReference type="ARBA" id="ARBA00002642"/>
    </source>
</evidence>
<dbReference type="GO" id="GO:0020037">
    <property type="term" value="F:heme binding"/>
    <property type="evidence" value="ECO:0007669"/>
    <property type="project" value="InterPro"/>
</dbReference>
<dbReference type="Gene3D" id="3.90.440.10">
    <property type="entry name" value="Nitric Oxide Synthase,Heme Domain,Chain A domain 2"/>
    <property type="match status" value="1"/>
</dbReference>
<dbReference type="Gene3D" id="3.90.1230.10">
    <property type="entry name" value="Nitric Oxide Synthase, Chain A, domain 3"/>
    <property type="match status" value="1"/>
</dbReference>
<dbReference type="PANTHER" id="PTHR43410:SF1">
    <property type="entry name" value="NITRIC OXIDE SYNTHASE"/>
    <property type="match status" value="1"/>
</dbReference>
<evidence type="ECO:0000256" key="12">
    <source>
        <dbReference type="PIRSR" id="PIRSR037219-1"/>
    </source>
</evidence>
<protein>
    <recommendedName>
        <fullName evidence="5 11">Nitric oxide synthase oxygenase</fullName>
        <ecNumber evidence="4 11">1.14.14.47</ecNumber>
    </recommendedName>
</protein>
<dbReference type="GO" id="GO:0004517">
    <property type="term" value="F:nitric-oxide synthase activity"/>
    <property type="evidence" value="ECO:0007669"/>
    <property type="project" value="InterPro"/>
</dbReference>
<keyword evidence="8 11" id="KW-0560">Oxidoreductase</keyword>
<dbReference type="InterPro" id="IPR036119">
    <property type="entry name" value="NOS_N_sf"/>
</dbReference>
<evidence type="ECO:0000256" key="5">
    <source>
        <dbReference type="ARBA" id="ARBA00018859"/>
    </source>
</evidence>
<gene>
    <name evidence="14" type="primary">nos</name>
    <name evidence="14" type="ordered locus">ROP_24100</name>
</gene>
<comment type="catalytic activity">
    <reaction evidence="10">
        <text>3 reduced [flavodoxin] + 2 L-arginine + 4 O2 = 3 oxidized [flavodoxin] + 2 L-citrulline + 2 nitric oxide + 4 H2O + 5 H(+)</text>
        <dbReference type="Rhea" id="RHEA:52324"/>
        <dbReference type="Rhea" id="RHEA-COMP:10622"/>
        <dbReference type="Rhea" id="RHEA-COMP:10623"/>
        <dbReference type="ChEBI" id="CHEBI:15377"/>
        <dbReference type="ChEBI" id="CHEBI:15378"/>
        <dbReference type="ChEBI" id="CHEBI:15379"/>
        <dbReference type="ChEBI" id="CHEBI:16480"/>
        <dbReference type="ChEBI" id="CHEBI:32682"/>
        <dbReference type="ChEBI" id="CHEBI:57618"/>
        <dbReference type="ChEBI" id="CHEBI:57743"/>
        <dbReference type="ChEBI" id="CHEBI:58210"/>
        <dbReference type="EC" id="1.14.14.47"/>
    </reaction>
</comment>
<dbReference type="InterPro" id="IPR044944">
    <property type="entry name" value="NOS_dom_3"/>
</dbReference>
<dbReference type="HOGENOM" id="CLU_040293_0_0_11"/>
<dbReference type="SUPFAM" id="SSF56512">
    <property type="entry name" value="Nitric oxide (NO) synthase oxygenase domain"/>
    <property type="match status" value="1"/>
</dbReference>
<dbReference type="InterPro" id="IPR004030">
    <property type="entry name" value="NOS_N"/>
</dbReference>
<evidence type="ECO:0000256" key="7">
    <source>
        <dbReference type="ARBA" id="ARBA00022723"/>
    </source>
</evidence>
<dbReference type="InterPro" id="IPR017142">
    <property type="entry name" value="Nitric_oxide_synthase_Oase-su"/>
</dbReference>
<comment type="cofactor">
    <cofactor evidence="1 11 12">
        <name>heme</name>
        <dbReference type="ChEBI" id="CHEBI:30413"/>
    </cofactor>
</comment>
<name>C1B3F9_RHOOB</name>
<dbReference type="InterPro" id="IPR050607">
    <property type="entry name" value="NOS"/>
</dbReference>
<keyword evidence="7 11" id="KW-0479">Metal-binding</keyword>
<dbReference type="EMBL" id="AP011115">
    <property type="protein sequence ID" value="BAH50657.1"/>
    <property type="molecule type" value="Genomic_DNA"/>
</dbReference>
<evidence type="ECO:0000256" key="3">
    <source>
        <dbReference type="ARBA" id="ARBA00005411"/>
    </source>
</evidence>
<dbReference type="InterPro" id="IPR044943">
    <property type="entry name" value="NOS_dom_1"/>
</dbReference>
<dbReference type="EC" id="1.14.14.47" evidence="4 11"/>
<dbReference type="KEGG" id="rop:ROP_24100"/>
<dbReference type="InterPro" id="IPR044940">
    <property type="entry name" value="NOS_dom_2"/>
</dbReference>
<evidence type="ECO:0000256" key="9">
    <source>
        <dbReference type="ARBA" id="ARBA00023004"/>
    </source>
</evidence>
<dbReference type="PIRSF" id="PIRSF037219">
    <property type="entry name" value="NOS_oxygenase"/>
    <property type="match status" value="1"/>
</dbReference>
<evidence type="ECO:0000259" key="13">
    <source>
        <dbReference type="Pfam" id="PF02898"/>
    </source>
</evidence>
<feature type="binding site" description="axial binding residue" evidence="12">
    <location>
        <position position="98"/>
    </location>
    <ligand>
        <name>heme</name>
        <dbReference type="ChEBI" id="CHEBI:30413"/>
    </ligand>
    <ligandPart>
        <name>Fe</name>
        <dbReference type="ChEBI" id="CHEBI:18248"/>
    </ligandPart>
</feature>
<evidence type="ECO:0000256" key="8">
    <source>
        <dbReference type="ARBA" id="ARBA00023002"/>
    </source>
</evidence>
<evidence type="ECO:0000313" key="15">
    <source>
        <dbReference type="Proteomes" id="UP000002212"/>
    </source>
</evidence>
<dbReference type="GO" id="GO:0006809">
    <property type="term" value="P:nitric oxide biosynthetic process"/>
    <property type="evidence" value="ECO:0007669"/>
    <property type="project" value="InterPro"/>
</dbReference>
<evidence type="ECO:0000256" key="6">
    <source>
        <dbReference type="ARBA" id="ARBA00022617"/>
    </source>
</evidence>
<comment type="miscellaneous">
    <text evidence="11">This protein is similar to the oxygenase domain of eukaryotic nitric oxide synthases but lacks the reductase domain which, in eukaryotes, is responsible for transfer of electrons to the ferric heme during nitric oxide synthesis.</text>
</comment>
<evidence type="ECO:0000256" key="4">
    <source>
        <dbReference type="ARBA" id="ARBA00012735"/>
    </source>
</evidence>
<dbReference type="PATRIC" id="fig|632772.20.peg.2519"/>
<accession>C1B3F9</accession>
<dbReference type="AlphaFoldDB" id="C1B3F9"/>
<comment type="similarity">
    <text evidence="3 11">Belongs to the NOS family. Bacterial NOS oxygenase subfamily.</text>
</comment>
<comment type="function">
    <text evidence="2 11">Catalyzes the production of nitric oxide.</text>
</comment>
<comment type="subunit">
    <text evidence="11">Homodimer.</text>
</comment>
<dbReference type="STRING" id="632772.ROP_24100"/>
<evidence type="ECO:0000256" key="11">
    <source>
        <dbReference type="PIRNR" id="PIRNR037219"/>
    </source>
</evidence>
<dbReference type="PANTHER" id="PTHR43410">
    <property type="entry name" value="NITRIC OXIDE SYNTHASE OXYGENASE"/>
    <property type="match status" value="1"/>
</dbReference>
<evidence type="ECO:0000256" key="10">
    <source>
        <dbReference type="ARBA" id="ARBA00048713"/>
    </source>
</evidence>
<organism evidence="14 15">
    <name type="scientific">Rhodococcus opacus (strain B4)</name>
    <dbReference type="NCBI Taxonomy" id="632772"/>
    <lineage>
        <taxon>Bacteria</taxon>
        <taxon>Bacillati</taxon>
        <taxon>Actinomycetota</taxon>
        <taxon>Actinomycetes</taxon>
        <taxon>Mycobacteriales</taxon>
        <taxon>Nocardiaceae</taxon>
        <taxon>Rhodococcus</taxon>
    </lineage>
</organism>